<feature type="region of interest" description="Disordered" evidence="1">
    <location>
        <begin position="223"/>
        <end position="245"/>
    </location>
</feature>
<gene>
    <name evidence="2" type="ORF">ABG768_004443</name>
</gene>
<proteinExistence type="predicted"/>
<reference evidence="2 3" key="1">
    <citation type="submission" date="2024-05" db="EMBL/GenBank/DDBJ databases">
        <title>A high-quality chromosomal-level genome assembly of Topmouth culter (Culter alburnus).</title>
        <authorList>
            <person name="Zhao H."/>
        </authorList>
    </citation>
    <scope>NUCLEOTIDE SEQUENCE [LARGE SCALE GENOMIC DNA]</scope>
    <source>
        <strain evidence="2">CATC2023</strain>
        <tissue evidence="2">Muscle</tissue>
    </source>
</reference>
<comment type="caution">
    <text evidence="2">The sequence shown here is derived from an EMBL/GenBank/DDBJ whole genome shotgun (WGS) entry which is preliminary data.</text>
</comment>
<evidence type="ECO:0000313" key="3">
    <source>
        <dbReference type="Proteomes" id="UP001479290"/>
    </source>
</evidence>
<evidence type="ECO:0000313" key="2">
    <source>
        <dbReference type="EMBL" id="KAK9965347.1"/>
    </source>
</evidence>
<dbReference type="EMBL" id="JAWDJR010000012">
    <property type="protein sequence ID" value="KAK9965347.1"/>
    <property type="molecule type" value="Genomic_DNA"/>
</dbReference>
<dbReference type="Proteomes" id="UP001479290">
    <property type="component" value="Unassembled WGS sequence"/>
</dbReference>
<dbReference type="AlphaFoldDB" id="A0AAW1ZYW0"/>
<keyword evidence="3" id="KW-1185">Reference proteome</keyword>
<sequence>MGAAAVIKELTKAGAKSCVSELGVLQFKKDCQNALSSMCKKALDKCPLKYAIIHNMTCLDPGKKCTNPDECLQKMKCLIQKFVQDKQLSGGISAGDVNAQQFEKVLFNEAKAAEFMSFRPSEKSRVDVFWQYLQSYPELWTFCQSLLLLPHGQAEVERGFSTNKEVETCNMAEDTVITQRLICDHVNVCGGVAEVPLTKELISYCASARSRYRENLEEERCKKEKEEQSKKRKNIEDDLEGLKKK</sequence>
<accession>A0AAW1ZYW0</accession>
<protein>
    <recommendedName>
        <fullName evidence="4">HAT C-terminal dimerisation domain-containing protein</fullName>
    </recommendedName>
</protein>
<name>A0AAW1ZYW0_CULAL</name>
<organism evidence="2 3">
    <name type="scientific">Culter alburnus</name>
    <name type="common">Topmouth culter</name>
    <dbReference type="NCBI Taxonomy" id="194366"/>
    <lineage>
        <taxon>Eukaryota</taxon>
        <taxon>Metazoa</taxon>
        <taxon>Chordata</taxon>
        <taxon>Craniata</taxon>
        <taxon>Vertebrata</taxon>
        <taxon>Euteleostomi</taxon>
        <taxon>Actinopterygii</taxon>
        <taxon>Neopterygii</taxon>
        <taxon>Teleostei</taxon>
        <taxon>Ostariophysi</taxon>
        <taxon>Cypriniformes</taxon>
        <taxon>Xenocyprididae</taxon>
        <taxon>Xenocypridinae</taxon>
        <taxon>Culter</taxon>
    </lineage>
</organism>
<evidence type="ECO:0008006" key="4">
    <source>
        <dbReference type="Google" id="ProtNLM"/>
    </source>
</evidence>
<evidence type="ECO:0000256" key="1">
    <source>
        <dbReference type="SAM" id="MobiDB-lite"/>
    </source>
</evidence>